<dbReference type="CDD" id="cd22249">
    <property type="entry name" value="UDM1_RNF168_RNF169-like"/>
    <property type="match status" value="1"/>
</dbReference>
<protein>
    <submittedName>
        <fullName evidence="9">Neurogenic locus notch-like protein 1</fullName>
    </submittedName>
</protein>
<feature type="domain" description="EGF-like" evidence="7">
    <location>
        <begin position="405"/>
        <end position="441"/>
    </location>
</feature>
<dbReference type="Proteomes" id="UP000054995">
    <property type="component" value="Unassembled WGS sequence"/>
</dbReference>
<evidence type="ECO:0000259" key="7">
    <source>
        <dbReference type="PROSITE" id="PS50026"/>
    </source>
</evidence>
<dbReference type="InterPro" id="IPR036770">
    <property type="entry name" value="Ankyrin_rpt-contain_sf"/>
</dbReference>
<dbReference type="PROSITE" id="PS50026">
    <property type="entry name" value="EGF_3"/>
    <property type="match status" value="4"/>
</dbReference>
<proteinExistence type="predicted"/>
<dbReference type="PANTHER" id="PTHR46340">
    <property type="entry name" value="UBX DOMAIN-CONTAINING PROTEIN 1"/>
    <property type="match status" value="1"/>
</dbReference>
<comment type="caution">
    <text evidence="9">The sequence shown here is derived from an EMBL/GenBank/DDBJ whole genome shotgun (WGS) entry which is preliminary data.</text>
</comment>
<evidence type="ECO:0000256" key="2">
    <source>
        <dbReference type="ARBA" id="ARBA00022490"/>
    </source>
</evidence>
<keyword evidence="10" id="KW-1185">Reference proteome</keyword>
<evidence type="ECO:0000256" key="3">
    <source>
        <dbReference type="ARBA" id="ARBA00022536"/>
    </source>
</evidence>
<dbReference type="GO" id="GO:0005737">
    <property type="term" value="C:cytoplasm"/>
    <property type="evidence" value="ECO:0007669"/>
    <property type="project" value="UniProtKB-SubCell"/>
</dbReference>
<dbReference type="Gene3D" id="1.25.40.20">
    <property type="entry name" value="Ankyrin repeat-containing domain"/>
    <property type="match status" value="2"/>
</dbReference>
<dbReference type="CDD" id="cd00054">
    <property type="entry name" value="EGF_CA"/>
    <property type="match status" value="1"/>
</dbReference>
<sequence>MEDSDNSALAKMGFPPHHIDLARQITGSSDIQVLSDWLMANSLTLNEADKGETAVEQKLLEEMKSIEERHQVGDFEKMDSQAQAKTEANLETQPEKKAAYMKCNDCGKLLSSQKAMKQHSLEFNHCNFSEVEDAVAEEEKKKATENLYARIQEMAKHREEKEQRKEIEVEKERRKMGLEMADYRRRLELEEMKQMIKQRKQQKRDDYLAKKKILDEIRMEREVQQLQKNKAAFASAPSSSSLLSSSVGKMEKASTGDDLETCTLQFRMPNGRKIVKEFKKTDTWADAKLFAQSFFQSEQLEYFTTFPTRFFNEEDMSKTLLDMNRKYEINLCANGGSCFFNEHGNVQCECATGYVGKYCQTVDICMSNSCENGGSCDYRIEEDEITFFICLCPAGFTLIFCENPLPNVCDSLPCKNGICELETLDSFHCRCESGYEGKFCENFTPCKYNFCNNGGQCIVLPDATYRCVCPKGFAHYQVKRNATSRDTYKWSDLHLCIIHGVLVDLATITDDQLNAPGPDDKTPLMVAAERCTSDVELQFMIMLLNAGAKLEAQTEFLKGTALIIAVRHSRLQAVLALINFGCSLETAYIDGNTALGASIASTDNEGMHAVHYAAINGNIPLLELLFQSYMLTSTYLMDCHERTALFFAVRVKHSEAAEWLLQVGGDPLIVHKMRDNLKSMIGRYWFSAADSRPPNDTNESVCIPVNDGHYASFTFPFAPGEETFQCPSVQQDDFPNFPDSPNDACCTDLTVEPSCQLPHSPSHFVTSHTDLTESLIPTQQLYGSWYFYTTPQKHDEMIIIL</sequence>
<dbReference type="Pfam" id="PF00008">
    <property type="entry name" value="EGF"/>
    <property type="match status" value="1"/>
</dbReference>
<feature type="domain" description="EGF-like" evidence="7">
    <location>
        <begin position="361"/>
        <end position="402"/>
    </location>
</feature>
<dbReference type="GO" id="GO:1903094">
    <property type="term" value="P:negative regulation of protein K48-linked deubiquitination"/>
    <property type="evidence" value="ECO:0007669"/>
    <property type="project" value="TreeGrafter"/>
</dbReference>
<feature type="disulfide bond" evidence="6">
    <location>
        <begin position="409"/>
        <end position="419"/>
    </location>
</feature>
<evidence type="ECO:0000256" key="5">
    <source>
        <dbReference type="ARBA" id="ARBA00023157"/>
    </source>
</evidence>
<feature type="disulfide bond" evidence="6">
    <location>
        <begin position="431"/>
        <end position="440"/>
    </location>
</feature>
<feature type="domain" description="EGF-like" evidence="7">
    <location>
        <begin position="442"/>
        <end position="479"/>
    </location>
</feature>
<dbReference type="Pfam" id="PF12661">
    <property type="entry name" value="hEGF"/>
    <property type="match status" value="1"/>
</dbReference>
<evidence type="ECO:0000256" key="1">
    <source>
        <dbReference type="ARBA" id="ARBA00004496"/>
    </source>
</evidence>
<dbReference type="InterPro" id="IPR001881">
    <property type="entry name" value="EGF-like_Ca-bd_dom"/>
</dbReference>
<dbReference type="Gene3D" id="3.10.20.90">
    <property type="entry name" value="Phosphatidylinositol 3-kinase Catalytic Subunit, Chain A, domain 1"/>
    <property type="match status" value="1"/>
</dbReference>
<accession>A0A0V1FU74</accession>
<name>A0A0V1FU74_TRIPS</name>
<comment type="subcellular location">
    <subcellularLocation>
        <location evidence="1">Cytoplasm</location>
    </subcellularLocation>
</comment>
<dbReference type="GO" id="GO:0031397">
    <property type="term" value="P:negative regulation of protein ubiquitination"/>
    <property type="evidence" value="ECO:0007669"/>
    <property type="project" value="TreeGrafter"/>
</dbReference>
<dbReference type="GO" id="GO:0032435">
    <property type="term" value="P:negative regulation of proteasomal ubiquitin-dependent protein catabolic process"/>
    <property type="evidence" value="ECO:0007669"/>
    <property type="project" value="TreeGrafter"/>
</dbReference>
<dbReference type="PROSITE" id="PS01186">
    <property type="entry name" value="EGF_2"/>
    <property type="match status" value="3"/>
</dbReference>
<dbReference type="InterPro" id="IPR001012">
    <property type="entry name" value="UBX_dom"/>
</dbReference>
<keyword evidence="5 6" id="KW-1015">Disulfide bond</keyword>
<evidence type="ECO:0000256" key="4">
    <source>
        <dbReference type="ARBA" id="ARBA00022737"/>
    </source>
</evidence>
<reference evidence="9 10" key="1">
    <citation type="submission" date="2015-01" db="EMBL/GenBank/DDBJ databases">
        <title>Evolution of Trichinella species and genotypes.</title>
        <authorList>
            <person name="Korhonen P.K."/>
            <person name="Edoardo P."/>
            <person name="Giuseppe L.R."/>
            <person name="Gasser R.B."/>
        </authorList>
    </citation>
    <scope>NUCLEOTIDE SEQUENCE [LARGE SCALE GENOMIC DNA]</scope>
    <source>
        <strain evidence="9">ISS470</strain>
    </source>
</reference>
<evidence type="ECO:0000313" key="9">
    <source>
        <dbReference type="EMBL" id="KRY89391.1"/>
    </source>
</evidence>
<dbReference type="OrthoDB" id="283575at2759"/>
<dbReference type="SUPFAM" id="SSF48403">
    <property type="entry name" value="Ankyrin repeat"/>
    <property type="match status" value="1"/>
</dbReference>
<dbReference type="InterPro" id="IPR000742">
    <property type="entry name" value="EGF"/>
</dbReference>
<evidence type="ECO:0000259" key="8">
    <source>
        <dbReference type="PROSITE" id="PS50033"/>
    </source>
</evidence>
<dbReference type="Gene3D" id="2.10.25.10">
    <property type="entry name" value="Laminin"/>
    <property type="match status" value="4"/>
</dbReference>
<dbReference type="SMART" id="SM00179">
    <property type="entry name" value="EGF_CA"/>
    <property type="match status" value="4"/>
</dbReference>
<keyword evidence="4" id="KW-0677">Repeat</keyword>
<dbReference type="InterPro" id="IPR002110">
    <property type="entry name" value="Ankyrin_rpt"/>
</dbReference>
<dbReference type="CDD" id="cd01767">
    <property type="entry name" value="UBX"/>
    <property type="match status" value="1"/>
</dbReference>
<keyword evidence="2" id="KW-0963">Cytoplasm</keyword>
<dbReference type="Pfam" id="PF00789">
    <property type="entry name" value="UBX"/>
    <property type="match status" value="1"/>
</dbReference>
<dbReference type="PROSITE" id="PS50033">
    <property type="entry name" value="UBX"/>
    <property type="match status" value="1"/>
</dbReference>
<feature type="domain" description="EGF-like" evidence="7">
    <location>
        <begin position="322"/>
        <end position="360"/>
    </location>
</feature>
<feature type="domain" description="UBX" evidence="8">
    <location>
        <begin position="257"/>
        <end position="324"/>
    </location>
</feature>
<dbReference type="SMART" id="SM00181">
    <property type="entry name" value="EGF"/>
    <property type="match status" value="4"/>
</dbReference>
<dbReference type="GO" id="GO:0036435">
    <property type="term" value="F:K48-linked polyubiquitin modification-dependent protein binding"/>
    <property type="evidence" value="ECO:0007669"/>
    <property type="project" value="TreeGrafter"/>
</dbReference>
<dbReference type="AlphaFoldDB" id="A0A0V1FU74"/>
<comment type="caution">
    <text evidence="6">Lacks conserved residue(s) required for the propagation of feature annotation.</text>
</comment>
<dbReference type="PROSITE" id="PS00022">
    <property type="entry name" value="EGF_1"/>
    <property type="match status" value="2"/>
</dbReference>
<dbReference type="SUPFAM" id="SSF57196">
    <property type="entry name" value="EGF/Laminin"/>
    <property type="match status" value="4"/>
</dbReference>
<dbReference type="CDD" id="cd00053">
    <property type="entry name" value="EGF"/>
    <property type="match status" value="1"/>
</dbReference>
<dbReference type="SUPFAM" id="SSF54236">
    <property type="entry name" value="Ubiquitin-like"/>
    <property type="match status" value="1"/>
</dbReference>
<dbReference type="InterPro" id="IPR013032">
    <property type="entry name" value="EGF-like_CS"/>
</dbReference>
<feature type="disulfide bond" evidence="6">
    <location>
        <begin position="392"/>
        <end position="401"/>
    </location>
</feature>
<organism evidence="9 10">
    <name type="scientific">Trichinella pseudospiralis</name>
    <name type="common">Parasitic roundworm</name>
    <dbReference type="NCBI Taxonomy" id="6337"/>
    <lineage>
        <taxon>Eukaryota</taxon>
        <taxon>Metazoa</taxon>
        <taxon>Ecdysozoa</taxon>
        <taxon>Nematoda</taxon>
        <taxon>Enoplea</taxon>
        <taxon>Dorylaimia</taxon>
        <taxon>Trichinellida</taxon>
        <taxon>Trichinellidae</taxon>
        <taxon>Trichinella</taxon>
    </lineage>
</organism>
<gene>
    <name evidence="9" type="primary">Notch1</name>
    <name evidence="9" type="ORF">T4D_10597</name>
</gene>
<dbReference type="InterPro" id="IPR013087">
    <property type="entry name" value="Znf_C2H2_type"/>
</dbReference>
<evidence type="ECO:0000256" key="6">
    <source>
        <dbReference type="PROSITE-ProRule" id="PRU00076"/>
    </source>
</evidence>
<feature type="disulfide bond" evidence="6">
    <location>
        <begin position="350"/>
        <end position="359"/>
    </location>
</feature>
<evidence type="ECO:0000313" key="10">
    <source>
        <dbReference type="Proteomes" id="UP000054995"/>
    </source>
</evidence>
<dbReference type="PANTHER" id="PTHR46340:SF1">
    <property type="entry name" value="UBX DOMAIN-CONTAINING PROTEIN 1"/>
    <property type="match status" value="1"/>
</dbReference>
<dbReference type="InterPro" id="IPR029071">
    <property type="entry name" value="Ubiquitin-like_domsf"/>
</dbReference>
<dbReference type="EMBL" id="JYDT01000032">
    <property type="protein sequence ID" value="KRY89391.1"/>
    <property type="molecule type" value="Genomic_DNA"/>
</dbReference>
<keyword evidence="3 6" id="KW-0245">EGF-like domain</keyword>
<dbReference type="PROSITE" id="PS00028">
    <property type="entry name" value="ZINC_FINGER_C2H2_1"/>
    <property type="match status" value="1"/>
</dbReference>
<dbReference type="Pfam" id="PF12796">
    <property type="entry name" value="Ank_2"/>
    <property type="match status" value="1"/>
</dbReference>
<dbReference type="GO" id="GO:0005509">
    <property type="term" value="F:calcium ion binding"/>
    <property type="evidence" value="ECO:0007669"/>
    <property type="project" value="InterPro"/>
</dbReference>
<dbReference type="SMART" id="SM00248">
    <property type="entry name" value="ANK"/>
    <property type="match status" value="4"/>
</dbReference>
<dbReference type="GO" id="GO:0005634">
    <property type="term" value="C:nucleus"/>
    <property type="evidence" value="ECO:0007669"/>
    <property type="project" value="TreeGrafter"/>
</dbReference>